<dbReference type="RefSeq" id="XP_037214906.1">
    <property type="nucleotide sequence ID" value="XM_037368938.1"/>
</dbReference>
<evidence type="ECO:0000313" key="2">
    <source>
        <dbReference type="EMBL" id="KAF7292179.1"/>
    </source>
</evidence>
<name>A0A8H6VXV6_9AGAR</name>
<dbReference type="EMBL" id="JACAZF010000012">
    <property type="protein sequence ID" value="KAF7292179.1"/>
    <property type="molecule type" value="Genomic_DNA"/>
</dbReference>
<keyword evidence="3" id="KW-1185">Reference proteome</keyword>
<evidence type="ECO:0000256" key="1">
    <source>
        <dbReference type="SAM" id="MobiDB-lite"/>
    </source>
</evidence>
<dbReference type="Proteomes" id="UP000636479">
    <property type="component" value="Unassembled WGS sequence"/>
</dbReference>
<dbReference type="GeneID" id="59351454"/>
<feature type="region of interest" description="Disordered" evidence="1">
    <location>
        <begin position="262"/>
        <end position="281"/>
    </location>
</feature>
<accession>A0A8H6VXV6</accession>
<gene>
    <name evidence="2" type="ORF">MIND_01245200</name>
</gene>
<evidence type="ECO:0000313" key="3">
    <source>
        <dbReference type="Proteomes" id="UP000636479"/>
    </source>
</evidence>
<reference evidence="2" key="1">
    <citation type="submission" date="2020-05" db="EMBL/GenBank/DDBJ databases">
        <title>Mycena genomes resolve the evolution of fungal bioluminescence.</title>
        <authorList>
            <person name="Tsai I.J."/>
        </authorList>
    </citation>
    <scope>NUCLEOTIDE SEQUENCE</scope>
    <source>
        <strain evidence="2">171206Taipei</strain>
    </source>
</reference>
<sequence length="334" mass="35928">MPDPYQCFFFINHHHHHSAWTPLRRASHGHTKRRAELKACACSRAPHQPRAPHSAPELSARCWPPPWLARRTVQRAGSNSRLASAGDARDRCLLRRLRRASAARSAPHRQLEMHSRSSGSFFAKTRPLTGAESASALAVSRARSDLRSWATNTQGRAVAASLCCELAQQAGVGLLTRATQLIRPRLKAGANVLLLGGRPRQKRRAGPASFGALREIGLPTPERNGPTTGLALPAVAPDSKPAGRVLARPAWSLQGGKGGIYPRSPASFKRNDRALGSARPGRPCVEARAVRGRLPSVPHDIAPASGDSTGVHFHGVSGETTQSLNSPQFKMLIA</sequence>
<dbReference type="AlphaFoldDB" id="A0A8H6VXV6"/>
<proteinExistence type="predicted"/>
<comment type="caution">
    <text evidence="2">The sequence shown here is derived from an EMBL/GenBank/DDBJ whole genome shotgun (WGS) entry which is preliminary data.</text>
</comment>
<protein>
    <submittedName>
        <fullName evidence="2">Uncharacterized protein</fullName>
    </submittedName>
</protein>
<organism evidence="2 3">
    <name type="scientific">Mycena indigotica</name>
    <dbReference type="NCBI Taxonomy" id="2126181"/>
    <lineage>
        <taxon>Eukaryota</taxon>
        <taxon>Fungi</taxon>
        <taxon>Dikarya</taxon>
        <taxon>Basidiomycota</taxon>
        <taxon>Agaricomycotina</taxon>
        <taxon>Agaricomycetes</taxon>
        <taxon>Agaricomycetidae</taxon>
        <taxon>Agaricales</taxon>
        <taxon>Marasmiineae</taxon>
        <taxon>Mycenaceae</taxon>
        <taxon>Mycena</taxon>
    </lineage>
</organism>